<dbReference type="PROSITE" id="PS50109">
    <property type="entry name" value="HIS_KIN"/>
    <property type="match status" value="1"/>
</dbReference>
<dbReference type="SMART" id="SM00388">
    <property type="entry name" value="HisKA"/>
    <property type="match status" value="1"/>
</dbReference>
<feature type="domain" description="PAC" evidence="9">
    <location>
        <begin position="377"/>
        <end position="427"/>
    </location>
</feature>
<dbReference type="SMART" id="SM00387">
    <property type="entry name" value="HATPase_c"/>
    <property type="match status" value="1"/>
</dbReference>
<feature type="domain" description="PAS" evidence="8">
    <location>
        <begin position="180"/>
        <end position="222"/>
    </location>
</feature>
<evidence type="ECO:0000256" key="1">
    <source>
        <dbReference type="ARBA" id="ARBA00000085"/>
    </source>
</evidence>
<keyword evidence="4 10" id="KW-0808">Transferase</keyword>
<evidence type="ECO:0000313" key="10">
    <source>
        <dbReference type="EMBL" id="TEB04636.1"/>
    </source>
</evidence>
<proteinExistence type="predicted"/>
<dbReference type="InterPro" id="IPR036890">
    <property type="entry name" value="HATPase_C_sf"/>
</dbReference>
<dbReference type="InterPro" id="IPR036097">
    <property type="entry name" value="HisK_dim/P_sf"/>
</dbReference>
<dbReference type="InterPro" id="IPR005467">
    <property type="entry name" value="His_kinase_dom"/>
</dbReference>
<feature type="domain" description="PAS" evidence="8">
    <location>
        <begin position="428"/>
        <end position="499"/>
    </location>
</feature>
<dbReference type="InterPro" id="IPR052162">
    <property type="entry name" value="Sensor_kinase/Photoreceptor"/>
</dbReference>
<dbReference type="PRINTS" id="PR00344">
    <property type="entry name" value="BCTRLSENSOR"/>
</dbReference>
<gene>
    <name evidence="10" type="primary">kinE_10</name>
    <name evidence="10" type="ORF">Psch_03398</name>
</gene>
<dbReference type="NCBIfam" id="TIGR00229">
    <property type="entry name" value="sensory_box"/>
    <property type="match status" value="3"/>
</dbReference>
<dbReference type="InterPro" id="IPR000700">
    <property type="entry name" value="PAS-assoc_C"/>
</dbReference>
<organism evidence="10 11">
    <name type="scientific">Pelotomaculum schinkii</name>
    <dbReference type="NCBI Taxonomy" id="78350"/>
    <lineage>
        <taxon>Bacteria</taxon>
        <taxon>Bacillati</taxon>
        <taxon>Bacillota</taxon>
        <taxon>Clostridia</taxon>
        <taxon>Eubacteriales</taxon>
        <taxon>Desulfotomaculaceae</taxon>
        <taxon>Pelotomaculum</taxon>
    </lineage>
</organism>
<evidence type="ECO:0000256" key="3">
    <source>
        <dbReference type="ARBA" id="ARBA00022553"/>
    </source>
</evidence>
<dbReference type="Proteomes" id="UP000298324">
    <property type="component" value="Unassembled WGS sequence"/>
</dbReference>
<name>A0A4Y7R7A0_9FIRM</name>
<dbReference type="InterPro" id="IPR003594">
    <property type="entry name" value="HATPase_dom"/>
</dbReference>
<evidence type="ECO:0000313" key="11">
    <source>
        <dbReference type="Proteomes" id="UP000298324"/>
    </source>
</evidence>
<dbReference type="InterPro" id="IPR001610">
    <property type="entry name" value="PAC"/>
</dbReference>
<dbReference type="SUPFAM" id="SSF55874">
    <property type="entry name" value="ATPase domain of HSP90 chaperone/DNA topoisomerase II/histidine kinase"/>
    <property type="match status" value="1"/>
</dbReference>
<protein>
    <recommendedName>
        <fullName evidence="2">histidine kinase</fullName>
        <ecNumber evidence="2">2.7.13.3</ecNumber>
    </recommendedName>
</protein>
<dbReference type="Pfam" id="PF00512">
    <property type="entry name" value="HisKA"/>
    <property type="match status" value="1"/>
</dbReference>
<dbReference type="PANTHER" id="PTHR43304:SF1">
    <property type="entry name" value="PAC DOMAIN-CONTAINING PROTEIN"/>
    <property type="match status" value="1"/>
</dbReference>
<accession>A0A4Y7R7A0</accession>
<dbReference type="InterPro" id="IPR000014">
    <property type="entry name" value="PAS"/>
</dbReference>
<feature type="domain" description="PAC" evidence="9">
    <location>
        <begin position="251"/>
        <end position="302"/>
    </location>
</feature>
<keyword evidence="5 10" id="KW-0418">Kinase</keyword>
<dbReference type="InterPro" id="IPR003661">
    <property type="entry name" value="HisK_dim/P_dom"/>
</dbReference>
<dbReference type="InterPro" id="IPR013656">
    <property type="entry name" value="PAS_4"/>
</dbReference>
<dbReference type="PROSITE" id="PS50113">
    <property type="entry name" value="PAC"/>
    <property type="match status" value="2"/>
</dbReference>
<dbReference type="Pfam" id="PF08448">
    <property type="entry name" value="PAS_4"/>
    <property type="match status" value="1"/>
</dbReference>
<dbReference type="Pfam" id="PF13426">
    <property type="entry name" value="PAS_9"/>
    <property type="match status" value="3"/>
</dbReference>
<dbReference type="PROSITE" id="PS50112">
    <property type="entry name" value="PAS"/>
    <property type="match status" value="3"/>
</dbReference>
<dbReference type="Pfam" id="PF02518">
    <property type="entry name" value="HATPase_c"/>
    <property type="match status" value="1"/>
</dbReference>
<keyword evidence="6" id="KW-0902">Two-component regulatory system</keyword>
<dbReference type="CDD" id="cd00082">
    <property type="entry name" value="HisKA"/>
    <property type="match status" value="1"/>
</dbReference>
<evidence type="ECO:0000256" key="5">
    <source>
        <dbReference type="ARBA" id="ARBA00022777"/>
    </source>
</evidence>
<dbReference type="EMBL" id="QFGA01000003">
    <property type="protein sequence ID" value="TEB04636.1"/>
    <property type="molecule type" value="Genomic_DNA"/>
</dbReference>
<dbReference type="SMART" id="SM00086">
    <property type="entry name" value="PAC"/>
    <property type="match status" value="4"/>
</dbReference>
<dbReference type="GO" id="GO:0000155">
    <property type="term" value="F:phosphorelay sensor kinase activity"/>
    <property type="evidence" value="ECO:0007669"/>
    <property type="project" value="InterPro"/>
</dbReference>
<dbReference type="SMART" id="SM00091">
    <property type="entry name" value="PAS"/>
    <property type="match status" value="4"/>
</dbReference>
<evidence type="ECO:0000259" key="9">
    <source>
        <dbReference type="PROSITE" id="PS50113"/>
    </source>
</evidence>
<dbReference type="SUPFAM" id="SSF55785">
    <property type="entry name" value="PYP-like sensor domain (PAS domain)"/>
    <property type="match status" value="4"/>
</dbReference>
<dbReference type="Gene3D" id="1.10.287.130">
    <property type="match status" value="1"/>
</dbReference>
<reference evidence="10 11" key="1">
    <citation type="journal article" date="2018" name="Environ. Microbiol.">
        <title>Novel energy conservation strategies and behaviour of Pelotomaculum schinkii driving syntrophic propionate catabolism.</title>
        <authorList>
            <person name="Hidalgo-Ahumada C.A.P."/>
            <person name="Nobu M.K."/>
            <person name="Narihiro T."/>
            <person name="Tamaki H."/>
            <person name="Liu W.T."/>
            <person name="Kamagata Y."/>
            <person name="Stams A.J.M."/>
            <person name="Imachi H."/>
            <person name="Sousa D.Z."/>
        </authorList>
    </citation>
    <scope>NUCLEOTIDE SEQUENCE [LARGE SCALE GENOMIC DNA]</scope>
    <source>
        <strain evidence="10 11">HH</strain>
    </source>
</reference>
<evidence type="ECO:0000256" key="6">
    <source>
        <dbReference type="ARBA" id="ARBA00023012"/>
    </source>
</evidence>
<dbReference type="PANTHER" id="PTHR43304">
    <property type="entry name" value="PHYTOCHROME-LIKE PROTEIN CPH1"/>
    <property type="match status" value="1"/>
</dbReference>
<evidence type="ECO:0000259" key="8">
    <source>
        <dbReference type="PROSITE" id="PS50112"/>
    </source>
</evidence>
<dbReference type="SUPFAM" id="SSF47384">
    <property type="entry name" value="Homodimeric domain of signal transducing histidine kinase"/>
    <property type="match status" value="1"/>
</dbReference>
<dbReference type="Gene3D" id="3.30.450.20">
    <property type="entry name" value="PAS domain"/>
    <property type="match status" value="4"/>
</dbReference>
<evidence type="ECO:0000259" key="7">
    <source>
        <dbReference type="PROSITE" id="PS50109"/>
    </source>
</evidence>
<sequence length="767" mass="87704">MSIIREAAPGVLIKCNDITNSDGTGLTREKTPDISELEAVNLQLKEEVERIKKSEEILEILLKHTIFSVAILDRNYTFVRVNEAYAKAGGRNVDVFPGHNYFEFYPSDAKEIFDHVVRTKETYKVSARPCICGDQPERGVTYWDWTLAPVLDSSGEVDLLILTLCDITEHVRFKEKLSASEEHYRSIYDNSHDGIILSHVEGAIISANPAACRMFGGTEEELCAVGRNGIFDLDDPRIMIAVKERDQIGSYNSEMTLLRKDGTKFPGEVTSNLFKDQNGRILASTIIRDITKRKKSEEALRLSEEKFSKAFYNSQAMMSITRLSDNELINVNKTFAEVLGYDRKELIGKTIYELNIWADLKERQDMLRKLFENGYVKNLEIMFKKRSGESVYAISSFNIFDVEGEKCLLSSFIDITERKIIEENLRVSEELFFKAFNTNPLPMIIVSMKHGAFVEVNEAFIRRNGYDKEELMGVRMIDIHHWVDINQYFEFIEDIKKEGSINNYDVRFRKKSGEIWRALLSGVIIMWNNEQCTLAIANDITELRRYQREIERLERLNLIGEMSASISHEIRNPMTTVRGFLQLFLKRERYAQDKDYILLMIEELDRANSIITEFLALAKNKAVELKSQSLNKIIETLFPLLQAEAMKQDKIIELELGDIPYVTFDKNEIHQLILNLVLNGLEAMPAGGCITIKTFQERAQVVLAVQDRGTGIAPEVLEKIGTPFFTTKENGTGLGVAICYSIAQRHNARIDIATDSNGTTFYVRFKA</sequence>
<dbReference type="CDD" id="cd00130">
    <property type="entry name" value="PAS"/>
    <property type="match status" value="4"/>
</dbReference>
<dbReference type="InterPro" id="IPR004358">
    <property type="entry name" value="Sig_transdc_His_kin-like_C"/>
</dbReference>
<dbReference type="Gene3D" id="3.30.565.10">
    <property type="entry name" value="Histidine kinase-like ATPase, C-terminal domain"/>
    <property type="match status" value="1"/>
</dbReference>
<feature type="domain" description="Histidine kinase" evidence="7">
    <location>
        <begin position="565"/>
        <end position="767"/>
    </location>
</feature>
<evidence type="ECO:0000256" key="4">
    <source>
        <dbReference type="ARBA" id="ARBA00022679"/>
    </source>
</evidence>
<dbReference type="InterPro" id="IPR035965">
    <property type="entry name" value="PAS-like_dom_sf"/>
</dbReference>
<feature type="domain" description="PAS" evidence="8">
    <location>
        <begin position="303"/>
        <end position="374"/>
    </location>
</feature>
<comment type="caution">
    <text evidence="10">The sequence shown here is derived from an EMBL/GenBank/DDBJ whole genome shotgun (WGS) entry which is preliminary data.</text>
</comment>
<keyword evidence="11" id="KW-1185">Reference proteome</keyword>
<comment type="catalytic activity">
    <reaction evidence="1">
        <text>ATP + protein L-histidine = ADP + protein N-phospho-L-histidine.</text>
        <dbReference type="EC" id="2.7.13.3"/>
    </reaction>
</comment>
<keyword evidence="3" id="KW-0597">Phosphoprotein</keyword>
<evidence type="ECO:0000256" key="2">
    <source>
        <dbReference type="ARBA" id="ARBA00012438"/>
    </source>
</evidence>
<dbReference type="EC" id="2.7.13.3" evidence="2"/>
<dbReference type="AlphaFoldDB" id="A0A4Y7R7A0"/>